<evidence type="ECO:0000313" key="3">
    <source>
        <dbReference type="Proteomes" id="UP001620408"/>
    </source>
</evidence>
<dbReference type="Proteomes" id="UP001620408">
    <property type="component" value="Unassembled WGS sequence"/>
</dbReference>
<organism evidence="2 3">
    <name type="scientific">Dyella koreensis</name>
    <dbReference type="NCBI Taxonomy" id="311235"/>
    <lineage>
        <taxon>Bacteria</taxon>
        <taxon>Pseudomonadati</taxon>
        <taxon>Pseudomonadota</taxon>
        <taxon>Gammaproteobacteria</taxon>
        <taxon>Lysobacterales</taxon>
        <taxon>Rhodanobacteraceae</taxon>
        <taxon>Dyella</taxon>
    </lineage>
</organism>
<comment type="caution">
    <text evidence="2">The sequence shown here is derived from an EMBL/GenBank/DDBJ whole genome shotgun (WGS) entry which is preliminary data.</text>
</comment>
<keyword evidence="3" id="KW-1185">Reference proteome</keyword>
<protein>
    <submittedName>
        <fullName evidence="2">Uncharacterized protein</fullName>
    </submittedName>
</protein>
<reference evidence="2 3" key="1">
    <citation type="submission" date="2020-10" db="EMBL/GenBank/DDBJ databases">
        <title>Phylogeny of dyella-like bacteria.</title>
        <authorList>
            <person name="Fu J."/>
        </authorList>
    </citation>
    <scope>NUCLEOTIDE SEQUENCE [LARGE SCALE GENOMIC DNA]</scope>
    <source>
        <strain evidence="2 3">BB4</strain>
    </source>
</reference>
<evidence type="ECO:0000256" key="1">
    <source>
        <dbReference type="SAM" id="MobiDB-lite"/>
    </source>
</evidence>
<feature type="region of interest" description="Disordered" evidence="1">
    <location>
        <begin position="163"/>
        <end position="184"/>
    </location>
</feature>
<evidence type="ECO:0000313" key="2">
    <source>
        <dbReference type="EMBL" id="MFK2917110.1"/>
    </source>
</evidence>
<proteinExistence type="predicted"/>
<gene>
    <name evidence="2" type="ORF">ISS97_07535</name>
</gene>
<name>A0ABW8K2G6_9GAMM</name>
<dbReference type="RefSeq" id="WP_379985503.1">
    <property type="nucleotide sequence ID" value="NZ_JADIKD010000009.1"/>
</dbReference>
<sequence length="184" mass="20550">MRKGKWLMALGWLLGFPLGLLHATVSPPEQLEWHGKNYNLATQPLEQRYAGEQVRPRFMSAPLVKAGGDRGYIGHWRLEDDRLYLLDIESWLCGEGAVLKTDCRKVTLDDVFGDGTKAPVLAEWFNGDLVLSSQEPVREAAYRPTIRITLKAGKVTHIEMIGNVPSPTSLDGERKGAVRPEGNR</sequence>
<accession>A0ABW8K2G6</accession>
<dbReference type="EMBL" id="JADIKD010000009">
    <property type="protein sequence ID" value="MFK2917110.1"/>
    <property type="molecule type" value="Genomic_DNA"/>
</dbReference>
<feature type="compositionally biased region" description="Basic and acidic residues" evidence="1">
    <location>
        <begin position="171"/>
        <end position="184"/>
    </location>
</feature>